<dbReference type="SUPFAM" id="SSF51905">
    <property type="entry name" value="FAD/NAD(P)-binding domain"/>
    <property type="match status" value="3"/>
</dbReference>
<feature type="region of interest" description="Disordered" evidence="5">
    <location>
        <begin position="362"/>
        <end position="384"/>
    </location>
</feature>
<comment type="caution">
    <text evidence="6">The sequence shown here is derived from an EMBL/GenBank/DDBJ whole genome shotgun (WGS) entry which is preliminary data.</text>
</comment>
<gene>
    <name evidence="6" type="ORF">C8A01DRAFT_39521</name>
</gene>
<evidence type="ECO:0000256" key="5">
    <source>
        <dbReference type="SAM" id="MobiDB-lite"/>
    </source>
</evidence>
<dbReference type="EMBL" id="MU854499">
    <property type="protein sequence ID" value="KAK4034003.1"/>
    <property type="molecule type" value="Genomic_DNA"/>
</dbReference>
<dbReference type="InterPro" id="IPR051209">
    <property type="entry name" value="FAD-bind_Monooxygenase_sf"/>
</dbReference>
<dbReference type="Proteomes" id="UP001303115">
    <property type="component" value="Unassembled WGS sequence"/>
</dbReference>
<sequence length="599" mass="66351">MGEVPPANSCDGGLGEGFTIKDVPVENLRPLRVVVVGAGFSGILAAIRIPERLRNVELVVYEKNEGVGGVWWLNKYPGVACDIPAHSYQYSFAPNPNWSNLYAPGSEIQQYLQDVAERFGATRFIKTRHQVEHCEWDDVEKKWKIKVTNLSTGETFADAANVLITARGQLSDVSWPDIPGLDKFQGKVMHSGEWDTRYDFRNKRIGVIGNGSSAIQIIPSLQKVEGAKLTCFMRSPTWISSAFGDEGMLELGLDPADTAFSPEQRHKLSTDPAALFMLRKVFETGGNLIHDSTILGTAMQQDCQTAFHRAMHAKLSARPDLSSLLIPSFAPGCRRLTPGKGFLESLLEPNVTVISTPITGITPTGLTTTPTPSSNSPNHPSSAEAETQVKVDVLICATGYRVSSPPPFPILGRHSLPLTTRWRSRAESYLSLATDAFPNLLMMFGPNSAIGFGSLTKILEAEADYITAVIRKMQKEDYASIEPKRERVRDFMGYVDGYFRGTVYMDECRSWYRRDGKIVGLWPGSTLHALEALRAPRWEDWVYESVGGDGNGLRWLGNGRSETQVGGDPSWYINPGEVEVPVEGRPEENERFKARPWCY</sequence>
<evidence type="ECO:0000313" key="6">
    <source>
        <dbReference type="EMBL" id="KAK4034003.1"/>
    </source>
</evidence>
<evidence type="ECO:0000256" key="3">
    <source>
        <dbReference type="ARBA" id="ARBA00022827"/>
    </source>
</evidence>
<protein>
    <submittedName>
        <fullName evidence="6">Uncharacterized protein</fullName>
    </submittedName>
</protein>
<evidence type="ECO:0000256" key="4">
    <source>
        <dbReference type="ARBA" id="ARBA00023002"/>
    </source>
</evidence>
<evidence type="ECO:0000256" key="1">
    <source>
        <dbReference type="ARBA" id="ARBA00010139"/>
    </source>
</evidence>
<dbReference type="Gene3D" id="3.50.50.60">
    <property type="entry name" value="FAD/NAD(P)-binding domain"/>
    <property type="match status" value="2"/>
</dbReference>
<dbReference type="PRINTS" id="PR00469">
    <property type="entry name" value="PNDRDTASEII"/>
</dbReference>
<dbReference type="GO" id="GO:0004499">
    <property type="term" value="F:N,N-dimethylaniline monooxygenase activity"/>
    <property type="evidence" value="ECO:0007669"/>
    <property type="project" value="InterPro"/>
</dbReference>
<accession>A0AAN6SNR6</accession>
<feature type="compositionally biased region" description="Low complexity" evidence="5">
    <location>
        <begin position="362"/>
        <end position="382"/>
    </location>
</feature>
<keyword evidence="2" id="KW-0285">Flavoprotein</keyword>
<reference evidence="7" key="1">
    <citation type="journal article" date="2023" name="Mol. Phylogenet. Evol.">
        <title>Genome-scale phylogeny and comparative genomics of the fungal order Sordariales.</title>
        <authorList>
            <person name="Hensen N."/>
            <person name="Bonometti L."/>
            <person name="Westerberg I."/>
            <person name="Brannstrom I.O."/>
            <person name="Guillou S."/>
            <person name="Cros-Aarteil S."/>
            <person name="Calhoun S."/>
            <person name="Haridas S."/>
            <person name="Kuo A."/>
            <person name="Mondo S."/>
            <person name="Pangilinan J."/>
            <person name="Riley R."/>
            <person name="LaButti K."/>
            <person name="Andreopoulos B."/>
            <person name="Lipzen A."/>
            <person name="Chen C."/>
            <person name="Yan M."/>
            <person name="Daum C."/>
            <person name="Ng V."/>
            <person name="Clum A."/>
            <person name="Steindorff A."/>
            <person name="Ohm R.A."/>
            <person name="Martin F."/>
            <person name="Silar P."/>
            <person name="Natvig D.O."/>
            <person name="Lalanne C."/>
            <person name="Gautier V."/>
            <person name="Ament-Velasquez S.L."/>
            <person name="Kruys A."/>
            <person name="Hutchinson M.I."/>
            <person name="Powell A.J."/>
            <person name="Barry K."/>
            <person name="Miller A.N."/>
            <person name="Grigoriev I.V."/>
            <person name="Debuchy R."/>
            <person name="Gladieux P."/>
            <person name="Hiltunen Thoren M."/>
            <person name="Johannesson H."/>
        </authorList>
    </citation>
    <scope>NUCLEOTIDE SEQUENCE [LARGE SCALE GENOMIC DNA]</scope>
    <source>
        <strain evidence="7">CBS 284.82</strain>
    </source>
</reference>
<evidence type="ECO:0000256" key="2">
    <source>
        <dbReference type="ARBA" id="ARBA00022630"/>
    </source>
</evidence>
<dbReference type="GO" id="GO:0050660">
    <property type="term" value="F:flavin adenine dinucleotide binding"/>
    <property type="evidence" value="ECO:0007669"/>
    <property type="project" value="InterPro"/>
</dbReference>
<keyword evidence="4" id="KW-0560">Oxidoreductase</keyword>
<comment type="similarity">
    <text evidence="1">Belongs to the FAD-binding monooxygenase family.</text>
</comment>
<dbReference type="Pfam" id="PF00743">
    <property type="entry name" value="FMO-like"/>
    <property type="match status" value="1"/>
</dbReference>
<evidence type="ECO:0000313" key="7">
    <source>
        <dbReference type="Proteomes" id="UP001303115"/>
    </source>
</evidence>
<dbReference type="PANTHER" id="PTHR42877:SF7">
    <property type="entry name" value="FLAVIN-BINDING MONOOXYGENASE-RELATED"/>
    <property type="match status" value="1"/>
</dbReference>
<name>A0AAN6SNR6_9PEZI</name>
<organism evidence="6 7">
    <name type="scientific">Parachaetomium inaequale</name>
    <dbReference type="NCBI Taxonomy" id="2588326"/>
    <lineage>
        <taxon>Eukaryota</taxon>
        <taxon>Fungi</taxon>
        <taxon>Dikarya</taxon>
        <taxon>Ascomycota</taxon>
        <taxon>Pezizomycotina</taxon>
        <taxon>Sordariomycetes</taxon>
        <taxon>Sordariomycetidae</taxon>
        <taxon>Sordariales</taxon>
        <taxon>Chaetomiaceae</taxon>
        <taxon>Parachaetomium</taxon>
    </lineage>
</organism>
<keyword evidence="3" id="KW-0274">FAD</keyword>
<dbReference type="GO" id="GO:0050661">
    <property type="term" value="F:NADP binding"/>
    <property type="evidence" value="ECO:0007669"/>
    <property type="project" value="InterPro"/>
</dbReference>
<dbReference type="AlphaFoldDB" id="A0AAN6SNR6"/>
<dbReference type="PANTHER" id="PTHR42877">
    <property type="entry name" value="L-ORNITHINE N(5)-MONOOXYGENASE-RELATED"/>
    <property type="match status" value="1"/>
</dbReference>
<keyword evidence="7" id="KW-1185">Reference proteome</keyword>
<dbReference type="InterPro" id="IPR036188">
    <property type="entry name" value="FAD/NAD-bd_sf"/>
</dbReference>
<dbReference type="InterPro" id="IPR020946">
    <property type="entry name" value="Flavin_mOase-like"/>
</dbReference>
<proteinExistence type="inferred from homology"/>